<dbReference type="Pfam" id="PF22638">
    <property type="entry name" value="FlgK_D1"/>
    <property type="match status" value="1"/>
</dbReference>
<dbReference type="AlphaFoldDB" id="A0A220VBT1"/>
<dbReference type="GO" id="GO:0044780">
    <property type="term" value="P:bacterial-type flagellum assembly"/>
    <property type="evidence" value="ECO:0007669"/>
    <property type="project" value="InterPro"/>
</dbReference>
<keyword evidence="11" id="KW-0966">Cell projection</keyword>
<evidence type="ECO:0000256" key="4">
    <source>
        <dbReference type="ARBA" id="ARBA00016244"/>
    </source>
</evidence>
<dbReference type="Pfam" id="PF06429">
    <property type="entry name" value="Flg_bbr_C"/>
    <property type="match status" value="1"/>
</dbReference>
<dbReference type="PANTHER" id="PTHR30033">
    <property type="entry name" value="FLAGELLAR HOOK-ASSOCIATED PROTEIN 1"/>
    <property type="match status" value="1"/>
</dbReference>
<evidence type="ECO:0000256" key="1">
    <source>
        <dbReference type="ARBA" id="ARBA00004365"/>
    </source>
</evidence>
<organism evidence="11 12">
    <name type="scientific">Paraphotobacterium marinum</name>
    <dbReference type="NCBI Taxonomy" id="1755811"/>
    <lineage>
        <taxon>Bacteria</taxon>
        <taxon>Pseudomonadati</taxon>
        <taxon>Pseudomonadota</taxon>
        <taxon>Gammaproteobacteria</taxon>
        <taxon>Vibrionales</taxon>
        <taxon>Vibrionaceae</taxon>
        <taxon>Paraphotobacterium</taxon>
    </lineage>
</organism>
<dbReference type="InterPro" id="IPR002371">
    <property type="entry name" value="FlgK"/>
</dbReference>
<evidence type="ECO:0000259" key="8">
    <source>
        <dbReference type="Pfam" id="PF00460"/>
    </source>
</evidence>
<accession>A0A220VBT1</accession>
<protein>
    <recommendedName>
        <fullName evidence="4 7">Flagellar hook-associated protein 1</fullName>
        <shortName evidence="7">HAP1</shortName>
    </recommendedName>
</protein>
<dbReference type="KEGG" id="pmai:CF386_00205"/>
<keyword evidence="11" id="KW-0969">Cilium</keyword>
<name>A0A220VBT1_9GAMM</name>
<dbReference type="Proteomes" id="UP000242175">
    <property type="component" value="Chromosome large"/>
</dbReference>
<dbReference type="SUPFAM" id="SSF64518">
    <property type="entry name" value="Phase 1 flagellin"/>
    <property type="match status" value="1"/>
</dbReference>
<feature type="domain" description="Flagellar basal body rod protein N-terminal" evidence="8">
    <location>
        <begin position="5"/>
        <end position="35"/>
    </location>
</feature>
<sequence length="471" mass="51057">MMGILNTAITGLNAQKVALDVTAQNVANVATEGYTRQRVNFESLSPNARGVDVAGNGVKVTDIQRLADEFLIKQTWKTSSTQSYDFIEFQNYSKLEKVFGSDGLNLSEGFDKFYAALNEATIKPESTPLRQQVITEAESLGYQFNMLVDTVITQKKDLDEQISAAVSQSNTLIQQIAQLNKTISDNVSENVNVSELEDQRDQLVLELSELFNIKSTVLSNGSYQLTLANGQPLVIDDLPSTITVTGSNPTQLSLTIVNQNIPILDNTPQASGAPAQNQIGGSVGAMANFQSQVLEPYETVINQIARDFGTEINTRLQAGFDLNGNAGIPLFSPGLMDATNISINPNISVDSLAFSSNPGAVGDNGNINNIIAVSNLTFANLPQFQTLNNQSNADTFASLLGEVAIKTNQSKISLDTSEIQFNQAISARNNFSAVNRDEEAAKLIEFTNAYQANMKVISTVNQLFDEILKIF</sequence>
<evidence type="ECO:0000256" key="3">
    <source>
        <dbReference type="ARBA" id="ARBA00009677"/>
    </source>
</evidence>
<comment type="subcellular location">
    <subcellularLocation>
        <location evidence="1 7">Bacterial flagellum</location>
    </subcellularLocation>
    <subcellularLocation>
        <location evidence="2 7">Secreted</location>
    </subcellularLocation>
</comment>
<dbReference type="GO" id="GO:0009424">
    <property type="term" value="C:bacterial-type flagellum hook"/>
    <property type="evidence" value="ECO:0007669"/>
    <property type="project" value="UniProtKB-UniRule"/>
</dbReference>
<dbReference type="NCBIfam" id="TIGR02492">
    <property type="entry name" value="flgK_ends"/>
    <property type="match status" value="1"/>
</dbReference>
<evidence type="ECO:0000256" key="7">
    <source>
        <dbReference type="RuleBase" id="RU362065"/>
    </source>
</evidence>
<proteinExistence type="inferred from homology"/>
<feature type="domain" description="Flagellar basal-body/hook protein C-terminal" evidence="9">
    <location>
        <begin position="431"/>
        <end position="469"/>
    </location>
</feature>
<evidence type="ECO:0000259" key="9">
    <source>
        <dbReference type="Pfam" id="PF06429"/>
    </source>
</evidence>
<keyword evidence="6 7" id="KW-0975">Bacterial flagellum</keyword>
<keyword evidence="5 7" id="KW-0964">Secreted</keyword>
<evidence type="ECO:0000256" key="6">
    <source>
        <dbReference type="ARBA" id="ARBA00023143"/>
    </source>
</evidence>
<dbReference type="PRINTS" id="PR01005">
    <property type="entry name" value="FLGHOOKAP1"/>
</dbReference>
<evidence type="ECO:0000256" key="5">
    <source>
        <dbReference type="ARBA" id="ARBA00022525"/>
    </source>
</evidence>
<dbReference type="PANTHER" id="PTHR30033:SF1">
    <property type="entry name" value="FLAGELLAR HOOK-ASSOCIATED PROTEIN 1"/>
    <property type="match status" value="1"/>
</dbReference>
<reference evidence="11 12" key="1">
    <citation type="journal article" date="2016" name="Int. J. Syst. Evol. Microbiol.">
        <title>Paraphotobacterium marinum gen. nov., sp. nov., a member of the family Vibrionaceae, isolated from surface seawater.</title>
        <authorList>
            <person name="Huang Z."/>
            <person name="Dong C."/>
            <person name="Shao Z."/>
        </authorList>
    </citation>
    <scope>NUCLEOTIDE SEQUENCE [LARGE SCALE GENOMIC DNA]</scope>
    <source>
        <strain evidence="11 12">NSCS20N07D</strain>
    </source>
</reference>
<dbReference type="InterPro" id="IPR001444">
    <property type="entry name" value="Flag_bb_rod_N"/>
</dbReference>
<dbReference type="InterPro" id="IPR010930">
    <property type="entry name" value="Flg_bb/hook_C_dom"/>
</dbReference>
<dbReference type="GO" id="GO:0005198">
    <property type="term" value="F:structural molecule activity"/>
    <property type="evidence" value="ECO:0007669"/>
    <property type="project" value="UniProtKB-UniRule"/>
</dbReference>
<dbReference type="EMBL" id="CP022355">
    <property type="protein sequence ID" value="ASK77622.1"/>
    <property type="molecule type" value="Genomic_DNA"/>
</dbReference>
<evidence type="ECO:0000313" key="11">
    <source>
        <dbReference type="EMBL" id="ASK77622.1"/>
    </source>
</evidence>
<evidence type="ECO:0000256" key="2">
    <source>
        <dbReference type="ARBA" id="ARBA00004613"/>
    </source>
</evidence>
<evidence type="ECO:0000313" key="12">
    <source>
        <dbReference type="Proteomes" id="UP000242175"/>
    </source>
</evidence>
<evidence type="ECO:0000259" key="10">
    <source>
        <dbReference type="Pfam" id="PF22638"/>
    </source>
</evidence>
<gene>
    <name evidence="7" type="primary">flgK</name>
    <name evidence="11" type="ORF">CF386_00205</name>
</gene>
<dbReference type="GO" id="GO:0005576">
    <property type="term" value="C:extracellular region"/>
    <property type="evidence" value="ECO:0007669"/>
    <property type="project" value="UniProtKB-SubCell"/>
</dbReference>
<dbReference type="InterPro" id="IPR053927">
    <property type="entry name" value="FlgK_helical"/>
</dbReference>
<feature type="domain" description="Flagellar hook-associated protein FlgK helical" evidence="10">
    <location>
        <begin position="93"/>
        <end position="331"/>
    </location>
</feature>
<keyword evidence="12" id="KW-1185">Reference proteome</keyword>
<keyword evidence="11" id="KW-0282">Flagellum</keyword>
<dbReference type="Pfam" id="PF00460">
    <property type="entry name" value="Flg_bb_rod"/>
    <property type="match status" value="1"/>
</dbReference>
<comment type="similarity">
    <text evidence="3 7">Belongs to the flagella basal body rod proteins family.</text>
</comment>